<evidence type="ECO:0000256" key="1">
    <source>
        <dbReference type="ARBA" id="ARBA00023015"/>
    </source>
</evidence>
<proteinExistence type="predicted"/>
<name>A0A379MRC6_9BACT</name>
<dbReference type="CDD" id="cd06986">
    <property type="entry name" value="cupin_MmsR-like_N"/>
    <property type="match status" value="1"/>
</dbReference>
<dbReference type="EMBL" id="UGVL01000001">
    <property type="protein sequence ID" value="SUE34178.1"/>
    <property type="molecule type" value="Genomic_DNA"/>
</dbReference>
<dbReference type="GO" id="GO:0043565">
    <property type="term" value="F:sequence-specific DNA binding"/>
    <property type="evidence" value="ECO:0007669"/>
    <property type="project" value="InterPro"/>
</dbReference>
<dbReference type="InterPro" id="IPR018060">
    <property type="entry name" value="HTH_AraC"/>
</dbReference>
<dbReference type="PROSITE" id="PS00041">
    <property type="entry name" value="HTH_ARAC_FAMILY_1"/>
    <property type="match status" value="1"/>
</dbReference>
<organism evidence="5 6">
    <name type="scientific">Rikenella microfusus</name>
    <dbReference type="NCBI Taxonomy" id="28139"/>
    <lineage>
        <taxon>Bacteria</taxon>
        <taxon>Pseudomonadati</taxon>
        <taxon>Bacteroidota</taxon>
        <taxon>Bacteroidia</taxon>
        <taxon>Bacteroidales</taxon>
        <taxon>Rikenellaceae</taxon>
        <taxon>Rikenella</taxon>
    </lineage>
</organism>
<accession>A0A379MRC6</accession>
<keyword evidence="3" id="KW-0804">Transcription</keyword>
<sequence>MRRQKDGFIGERSLVLPESRIGELKKNPLFAALYVTDIGHYPHAHNHYRQRREPIEQYILIYCIEGCGYFSVGGREYRVSENQFFILPPGVPHAYGADGRNPWTIYWIHYGGTMAACYSDGLYAPRELAPQVNARFAERIALFETIYRTLEWGYGNENLLYASSVLHHLLASFRFVHQFRGRWDESVQADIVETAVLFMEENIEKKVSVAELASYVGYSVSHFTALFHARTGLSPIACFNRIRIRRACRLLETTDMKINQICHKVGIRDCFYFSRLFRRETGMSPMAYRKLKK</sequence>
<gene>
    <name evidence="5" type="primary">btr_2</name>
    <name evidence="5" type="ORF">NCTC11190_01397</name>
</gene>
<reference evidence="5 6" key="1">
    <citation type="submission" date="2018-06" db="EMBL/GenBank/DDBJ databases">
        <authorList>
            <consortium name="Pathogen Informatics"/>
            <person name="Doyle S."/>
        </authorList>
    </citation>
    <scope>NUCLEOTIDE SEQUENCE [LARGE SCALE GENOMIC DNA]</scope>
    <source>
        <strain evidence="5 6">NCTC11190</strain>
    </source>
</reference>
<dbReference type="AlphaFoldDB" id="A0A379MRC6"/>
<dbReference type="Pfam" id="PF02311">
    <property type="entry name" value="AraC_binding"/>
    <property type="match status" value="1"/>
</dbReference>
<keyword evidence="2" id="KW-0238">DNA-binding</keyword>
<dbReference type="SUPFAM" id="SSF51215">
    <property type="entry name" value="Regulatory protein AraC"/>
    <property type="match status" value="1"/>
</dbReference>
<dbReference type="SMART" id="SM00342">
    <property type="entry name" value="HTH_ARAC"/>
    <property type="match status" value="1"/>
</dbReference>
<protein>
    <submittedName>
        <fullName evidence="5">Bacillibactin transport regulator</fullName>
    </submittedName>
</protein>
<evidence type="ECO:0000259" key="4">
    <source>
        <dbReference type="PROSITE" id="PS01124"/>
    </source>
</evidence>
<dbReference type="STRING" id="880526.GCA_000427365_00163"/>
<dbReference type="PANTHER" id="PTHR43280">
    <property type="entry name" value="ARAC-FAMILY TRANSCRIPTIONAL REGULATOR"/>
    <property type="match status" value="1"/>
</dbReference>
<dbReference type="Gene3D" id="1.10.10.60">
    <property type="entry name" value="Homeodomain-like"/>
    <property type="match status" value="2"/>
</dbReference>
<keyword evidence="1" id="KW-0805">Transcription regulation</keyword>
<dbReference type="SUPFAM" id="SSF46689">
    <property type="entry name" value="Homeodomain-like"/>
    <property type="match status" value="2"/>
</dbReference>
<evidence type="ECO:0000313" key="5">
    <source>
        <dbReference type="EMBL" id="SUE34178.1"/>
    </source>
</evidence>
<dbReference type="InterPro" id="IPR003313">
    <property type="entry name" value="AraC-bd"/>
</dbReference>
<evidence type="ECO:0000256" key="3">
    <source>
        <dbReference type="ARBA" id="ARBA00023163"/>
    </source>
</evidence>
<dbReference type="Gene3D" id="2.60.120.280">
    <property type="entry name" value="Regulatory protein AraC"/>
    <property type="match status" value="1"/>
</dbReference>
<dbReference type="InterPro" id="IPR009057">
    <property type="entry name" value="Homeodomain-like_sf"/>
</dbReference>
<dbReference type="InterPro" id="IPR018062">
    <property type="entry name" value="HTH_AraC-typ_CS"/>
</dbReference>
<dbReference type="Pfam" id="PF12833">
    <property type="entry name" value="HTH_18"/>
    <property type="match status" value="1"/>
</dbReference>
<evidence type="ECO:0000313" key="6">
    <source>
        <dbReference type="Proteomes" id="UP000255233"/>
    </source>
</evidence>
<dbReference type="RefSeq" id="WP_027290087.1">
    <property type="nucleotide sequence ID" value="NZ_CALVFX010000014.1"/>
</dbReference>
<feature type="domain" description="HTH araC/xylS-type" evidence="4">
    <location>
        <begin position="193"/>
        <end position="291"/>
    </location>
</feature>
<dbReference type="PANTHER" id="PTHR43280:SF30">
    <property type="entry name" value="MMSAB OPERON REGULATORY PROTEIN"/>
    <property type="match status" value="1"/>
</dbReference>
<dbReference type="PROSITE" id="PS01124">
    <property type="entry name" value="HTH_ARAC_FAMILY_2"/>
    <property type="match status" value="1"/>
</dbReference>
<dbReference type="InterPro" id="IPR037923">
    <property type="entry name" value="HTH-like"/>
</dbReference>
<keyword evidence="6" id="KW-1185">Reference proteome</keyword>
<dbReference type="Proteomes" id="UP000255233">
    <property type="component" value="Unassembled WGS sequence"/>
</dbReference>
<dbReference type="OrthoDB" id="9813413at2"/>
<evidence type="ECO:0000256" key="2">
    <source>
        <dbReference type="ARBA" id="ARBA00023125"/>
    </source>
</evidence>
<dbReference type="GO" id="GO:0003700">
    <property type="term" value="F:DNA-binding transcription factor activity"/>
    <property type="evidence" value="ECO:0007669"/>
    <property type="project" value="InterPro"/>
</dbReference>